<dbReference type="EMBL" id="CP099837">
    <property type="protein sequence ID" value="USY20716.1"/>
    <property type="molecule type" value="Genomic_DNA"/>
</dbReference>
<evidence type="ECO:0000313" key="2">
    <source>
        <dbReference type="EMBL" id="USY20716.1"/>
    </source>
</evidence>
<dbReference type="Proteomes" id="UP001055940">
    <property type="component" value="Chromosome"/>
</dbReference>
<sequence>MHLSLLGQIESHFVQIAPTHLTLQGAHVHPWLEERTYSLLELRKVLLDRATPNQVRDVLWRHAMRAARRSQEWMVGALGLAMPLLRGCVGRACRGLGPDGAQFVEAELVAFTIRQIRTATLDHGALGYYLLCRVRRAALGERKRALAAAAQREWGTAEATDLEDEAEATRSCESALQSAVRAGTMTAAEAELIARTRLEKVSLVALSTETEVGYKTLAKRRQRTETRLAAALSAAPGRAPSPSSLAVSAPVSPGDRHRANEAARPEASTTRWPLAS</sequence>
<evidence type="ECO:0000256" key="1">
    <source>
        <dbReference type="SAM" id="MobiDB-lite"/>
    </source>
</evidence>
<name>A0ABY5D8P3_9ACTN</name>
<accession>A0ABY5D8P3</accession>
<feature type="compositionally biased region" description="Basic and acidic residues" evidence="1">
    <location>
        <begin position="254"/>
        <end position="264"/>
    </location>
</feature>
<evidence type="ECO:0000313" key="3">
    <source>
        <dbReference type="Proteomes" id="UP001055940"/>
    </source>
</evidence>
<keyword evidence="3" id="KW-1185">Reference proteome</keyword>
<feature type="compositionally biased region" description="Low complexity" evidence="1">
    <location>
        <begin position="233"/>
        <end position="253"/>
    </location>
</feature>
<organism evidence="2 3">
    <name type="scientific">Nocardiopsis exhalans</name>
    <dbReference type="NCBI Taxonomy" id="163604"/>
    <lineage>
        <taxon>Bacteria</taxon>
        <taxon>Bacillati</taxon>
        <taxon>Actinomycetota</taxon>
        <taxon>Actinomycetes</taxon>
        <taxon>Streptosporangiales</taxon>
        <taxon>Nocardiopsidaceae</taxon>
        <taxon>Nocardiopsis</taxon>
    </lineage>
</organism>
<proteinExistence type="predicted"/>
<feature type="compositionally biased region" description="Polar residues" evidence="1">
    <location>
        <begin position="267"/>
        <end position="276"/>
    </location>
</feature>
<dbReference type="RefSeq" id="WP_254419749.1">
    <property type="nucleotide sequence ID" value="NZ_BAAAJB010000038.1"/>
</dbReference>
<reference evidence="2" key="1">
    <citation type="submission" date="2022-06" db="EMBL/GenBank/DDBJ databases">
        <authorList>
            <person name="Ping M."/>
        </authorList>
    </citation>
    <scope>NUCLEOTIDE SEQUENCE</scope>
    <source>
        <strain evidence="2">JCM11759T</strain>
    </source>
</reference>
<gene>
    <name evidence="2" type="ORF">NE857_03400</name>
</gene>
<feature type="region of interest" description="Disordered" evidence="1">
    <location>
        <begin position="233"/>
        <end position="276"/>
    </location>
</feature>
<protein>
    <submittedName>
        <fullName evidence="2">Sigma-70 family RNA polymerase sigma factor</fullName>
    </submittedName>
</protein>